<accession>A0A2G2Z335</accession>
<evidence type="ECO:0000313" key="1">
    <source>
        <dbReference type="EMBL" id="PHT76311.1"/>
    </source>
</evidence>
<proteinExistence type="predicted"/>
<dbReference type="EMBL" id="AYRZ02000007">
    <property type="protein sequence ID" value="PHT76311.1"/>
    <property type="molecule type" value="Genomic_DNA"/>
</dbReference>
<name>A0A2G2Z335_CAPAN</name>
<reference evidence="1 2" key="2">
    <citation type="journal article" date="2017" name="Genome Biol.">
        <title>New reference genome sequences of hot pepper reveal the massive evolution of plant disease-resistance genes by retroduplication.</title>
        <authorList>
            <person name="Kim S."/>
            <person name="Park J."/>
            <person name="Yeom S.I."/>
            <person name="Kim Y.M."/>
            <person name="Seo E."/>
            <person name="Kim K.T."/>
            <person name="Kim M.S."/>
            <person name="Lee J.M."/>
            <person name="Cheong K."/>
            <person name="Shin H.S."/>
            <person name="Kim S.B."/>
            <person name="Han K."/>
            <person name="Lee J."/>
            <person name="Park M."/>
            <person name="Lee H.A."/>
            <person name="Lee H.Y."/>
            <person name="Lee Y."/>
            <person name="Oh S."/>
            <person name="Lee J.H."/>
            <person name="Choi E."/>
            <person name="Choi E."/>
            <person name="Lee S.E."/>
            <person name="Jeon J."/>
            <person name="Kim H."/>
            <person name="Choi G."/>
            <person name="Song H."/>
            <person name="Lee J."/>
            <person name="Lee S.C."/>
            <person name="Kwon J.K."/>
            <person name="Lee H.Y."/>
            <person name="Koo N."/>
            <person name="Hong Y."/>
            <person name="Kim R.W."/>
            <person name="Kang W.H."/>
            <person name="Huh J.H."/>
            <person name="Kang B.C."/>
            <person name="Yang T.J."/>
            <person name="Lee Y.H."/>
            <person name="Bennetzen J.L."/>
            <person name="Choi D."/>
        </authorList>
    </citation>
    <scope>NUCLEOTIDE SEQUENCE [LARGE SCALE GENOMIC DNA]</scope>
    <source>
        <strain evidence="2">cv. CM334</strain>
    </source>
</reference>
<dbReference type="PANTHER" id="PTHR33022">
    <property type="entry name" value="DUF1985 DOMAIN-CONTAINING PROTEIN"/>
    <property type="match status" value="1"/>
</dbReference>
<protein>
    <submittedName>
        <fullName evidence="1">Uncharacterized protein</fullName>
    </submittedName>
</protein>
<gene>
    <name evidence="1" type="ORF">T459_19833</name>
</gene>
<sequence>MLIQGICLNGLRTELRSVLSWVTVYDSPDSETELSLSSGGSLLQLLTHEICKAKLMVCLILVTMLLQLFLRSKDKKVIQLCKKLNYLFEGRNIYGPYAEKLFSKLSLGMSIGLYKTQASRDCDLFVAAYTEYLSDGHQILSSEFDPRLHHTRYASLLWDYSVNKASNGYVSDNQDPPRAKRTFIPSEDTKMIDVES</sequence>
<dbReference type="AlphaFoldDB" id="A0A2G2Z335"/>
<reference evidence="1 2" key="1">
    <citation type="journal article" date="2014" name="Nat. Genet.">
        <title>Genome sequence of the hot pepper provides insights into the evolution of pungency in Capsicum species.</title>
        <authorList>
            <person name="Kim S."/>
            <person name="Park M."/>
            <person name="Yeom S.I."/>
            <person name="Kim Y.M."/>
            <person name="Lee J.M."/>
            <person name="Lee H.A."/>
            <person name="Seo E."/>
            <person name="Choi J."/>
            <person name="Cheong K."/>
            <person name="Kim K.T."/>
            <person name="Jung K."/>
            <person name="Lee G.W."/>
            <person name="Oh S.K."/>
            <person name="Bae C."/>
            <person name="Kim S.B."/>
            <person name="Lee H.Y."/>
            <person name="Kim S.Y."/>
            <person name="Kim M.S."/>
            <person name="Kang B.C."/>
            <person name="Jo Y.D."/>
            <person name="Yang H.B."/>
            <person name="Jeong H.J."/>
            <person name="Kang W.H."/>
            <person name="Kwon J.K."/>
            <person name="Shin C."/>
            <person name="Lim J.Y."/>
            <person name="Park J.H."/>
            <person name="Huh J.H."/>
            <person name="Kim J.S."/>
            <person name="Kim B.D."/>
            <person name="Cohen O."/>
            <person name="Paran I."/>
            <person name="Suh M.C."/>
            <person name="Lee S.B."/>
            <person name="Kim Y.K."/>
            <person name="Shin Y."/>
            <person name="Noh S.J."/>
            <person name="Park J."/>
            <person name="Seo Y.S."/>
            <person name="Kwon S.Y."/>
            <person name="Kim H.A."/>
            <person name="Park J.M."/>
            <person name="Kim H.J."/>
            <person name="Choi S.B."/>
            <person name="Bosland P.W."/>
            <person name="Reeves G."/>
            <person name="Jo S.H."/>
            <person name="Lee B.W."/>
            <person name="Cho H.T."/>
            <person name="Choi H.S."/>
            <person name="Lee M.S."/>
            <person name="Yu Y."/>
            <person name="Do Choi Y."/>
            <person name="Park B.S."/>
            <person name="van Deynze A."/>
            <person name="Ashrafi H."/>
            <person name="Hill T."/>
            <person name="Kim W.T."/>
            <person name="Pai H.S."/>
            <person name="Ahn H.K."/>
            <person name="Yeam I."/>
            <person name="Giovannoni J.J."/>
            <person name="Rose J.K."/>
            <person name="Sorensen I."/>
            <person name="Lee S.J."/>
            <person name="Kim R.W."/>
            <person name="Choi I.Y."/>
            <person name="Choi B.S."/>
            <person name="Lim J.S."/>
            <person name="Lee Y.H."/>
            <person name="Choi D."/>
        </authorList>
    </citation>
    <scope>NUCLEOTIDE SEQUENCE [LARGE SCALE GENOMIC DNA]</scope>
    <source>
        <strain evidence="2">cv. CM334</strain>
    </source>
</reference>
<comment type="caution">
    <text evidence="1">The sequence shown here is derived from an EMBL/GenBank/DDBJ whole genome shotgun (WGS) entry which is preliminary data.</text>
</comment>
<dbReference type="PANTHER" id="PTHR33022:SF13">
    <property type="entry name" value="UBIQUITIN-LIKE PROTEASE FAMILY PROFILE DOMAIN-CONTAINING PROTEIN"/>
    <property type="match status" value="1"/>
</dbReference>
<keyword evidence="2" id="KW-1185">Reference proteome</keyword>
<evidence type="ECO:0000313" key="2">
    <source>
        <dbReference type="Proteomes" id="UP000222542"/>
    </source>
</evidence>
<dbReference type="Proteomes" id="UP000222542">
    <property type="component" value="Unassembled WGS sequence"/>
</dbReference>
<organism evidence="1 2">
    <name type="scientific">Capsicum annuum</name>
    <name type="common">Capsicum pepper</name>
    <dbReference type="NCBI Taxonomy" id="4072"/>
    <lineage>
        <taxon>Eukaryota</taxon>
        <taxon>Viridiplantae</taxon>
        <taxon>Streptophyta</taxon>
        <taxon>Embryophyta</taxon>
        <taxon>Tracheophyta</taxon>
        <taxon>Spermatophyta</taxon>
        <taxon>Magnoliopsida</taxon>
        <taxon>eudicotyledons</taxon>
        <taxon>Gunneridae</taxon>
        <taxon>Pentapetalae</taxon>
        <taxon>asterids</taxon>
        <taxon>lamiids</taxon>
        <taxon>Solanales</taxon>
        <taxon>Solanaceae</taxon>
        <taxon>Solanoideae</taxon>
        <taxon>Capsiceae</taxon>
        <taxon>Capsicum</taxon>
    </lineage>
</organism>
<dbReference type="Gramene" id="PHT76311">
    <property type="protein sequence ID" value="PHT76311"/>
    <property type="gene ID" value="T459_19833"/>
</dbReference>